<dbReference type="AlphaFoldDB" id="A0AAD9FE37"/>
<accession>A0AAD9FE37</accession>
<evidence type="ECO:0000313" key="2">
    <source>
        <dbReference type="Proteomes" id="UP001228049"/>
    </source>
</evidence>
<sequence>MDQVLICFGIVLQSSWDTWEEPDCLGACGEGEELRCPEESDRPKNGNVCEHWPAAEWEEIMDGLIFCVGTLESVVKPDK</sequence>
<dbReference type="Proteomes" id="UP001228049">
    <property type="component" value="Unassembled WGS sequence"/>
</dbReference>
<evidence type="ECO:0000313" key="1">
    <source>
        <dbReference type="EMBL" id="KAK1899197.1"/>
    </source>
</evidence>
<organism evidence="1 2">
    <name type="scientific">Dissostichus eleginoides</name>
    <name type="common">Patagonian toothfish</name>
    <name type="synonym">Dissostichus amissus</name>
    <dbReference type="NCBI Taxonomy" id="100907"/>
    <lineage>
        <taxon>Eukaryota</taxon>
        <taxon>Metazoa</taxon>
        <taxon>Chordata</taxon>
        <taxon>Craniata</taxon>
        <taxon>Vertebrata</taxon>
        <taxon>Euteleostomi</taxon>
        <taxon>Actinopterygii</taxon>
        <taxon>Neopterygii</taxon>
        <taxon>Teleostei</taxon>
        <taxon>Neoteleostei</taxon>
        <taxon>Acanthomorphata</taxon>
        <taxon>Eupercaria</taxon>
        <taxon>Perciformes</taxon>
        <taxon>Notothenioidei</taxon>
        <taxon>Nototheniidae</taxon>
        <taxon>Dissostichus</taxon>
    </lineage>
</organism>
<protein>
    <submittedName>
        <fullName evidence="1">NADH-quinone oxidoreductase subunit C/D</fullName>
    </submittedName>
</protein>
<name>A0AAD9FE37_DISEL</name>
<gene>
    <name evidence="1" type="ORF">KUDE01_018719</name>
</gene>
<reference evidence="1" key="1">
    <citation type="submission" date="2023-04" db="EMBL/GenBank/DDBJ databases">
        <title>Chromosome-level genome of Chaenocephalus aceratus.</title>
        <authorList>
            <person name="Park H."/>
        </authorList>
    </citation>
    <scope>NUCLEOTIDE SEQUENCE</scope>
    <source>
        <strain evidence="1">DE</strain>
        <tissue evidence="1">Muscle</tissue>
    </source>
</reference>
<proteinExistence type="predicted"/>
<comment type="caution">
    <text evidence="1">The sequence shown here is derived from an EMBL/GenBank/DDBJ whole genome shotgun (WGS) entry which is preliminary data.</text>
</comment>
<feature type="non-terminal residue" evidence="1">
    <location>
        <position position="79"/>
    </location>
</feature>
<keyword evidence="2" id="KW-1185">Reference proteome</keyword>
<dbReference type="EMBL" id="JASDAP010000008">
    <property type="protein sequence ID" value="KAK1899197.1"/>
    <property type="molecule type" value="Genomic_DNA"/>
</dbReference>